<dbReference type="InterPro" id="IPR012334">
    <property type="entry name" value="Pectin_lyas_fold"/>
</dbReference>
<dbReference type="GO" id="GO:0005975">
    <property type="term" value="P:carbohydrate metabolic process"/>
    <property type="evidence" value="ECO:0007669"/>
    <property type="project" value="InterPro"/>
</dbReference>
<dbReference type="InterPro" id="IPR006626">
    <property type="entry name" value="PbH1"/>
</dbReference>
<evidence type="ECO:0000256" key="1">
    <source>
        <dbReference type="ARBA" id="ARBA00008834"/>
    </source>
</evidence>
<name>A0A4V4H0C7_9BACT</name>
<evidence type="ECO:0000313" key="7">
    <source>
        <dbReference type="Proteomes" id="UP000306918"/>
    </source>
</evidence>
<keyword evidence="5" id="KW-0732">Signal</keyword>
<evidence type="ECO:0000256" key="3">
    <source>
        <dbReference type="ARBA" id="ARBA00023295"/>
    </source>
</evidence>
<evidence type="ECO:0000256" key="4">
    <source>
        <dbReference type="RuleBase" id="RU361169"/>
    </source>
</evidence>
<feature type="chain" id="PRO_5021030449" evidence="5">
    <location>
        <begin position="20"/>
        <end position="512"/>
    </location>
</feature>
<keyword evidence="3 4" id="KW-0326">Glycosidase</keyword>
<protein>
    <submittedName>
        <fullName evidence="6">Glycoside hydrolase family 28 protein</fullName>
    </submittedName>
</protein>
<dbReference type="Pfam" id="PF00295">
    <property type="entry name" value="Glyco_hydro_28"/>
    <property type="match status" value="1"/>
</dbReference>
<dbReference type="GO" id="GO:0004650">
    <property type="term" value="F:polygalacturonase activity"/>
    <property type="evidence" value="ECO:0007669"/>
    <property type="project" value="InterPro"/>
</dbReference>
<sequence>MKKSGVFFLLMIVTTGVFSQQKKVFDITTFGAVGDSATNNTVAIQKAIDSAAAAGGGRVLVPAGKFVTGVIQLRSGVELHVSANALLLGSTKRSDYGGVRASALIIADKQDHISITGTGTIDGRGREVVADVDRMLKEGTLQDPQWQTVNPWGQMRSAEFNRPHLLTFKNCDQVTITGVLFKDAACWVQTYRECTNLTIDSIRVQSTAYYNNDGIDIDDCRNVIVTRCNVNADDDGICLKSGNPNTFCENIVISDCIVRSSASALKFGTASHGGFKNVTVKNIKIYDTYRSAIALESVDGGTLENITVENIKATNTGNAIFIRLGHRKTEAAIGKVRRIRISNVKVEVPAGKPDKGYEMDGPVVAYPHNVFPASITGLPGHPVEDVILENISITYEGGGNKQVAHFAIDSLQKVPEKAQDYPEFSMFGELPCWGLYVRHVTGIQLKNIKMQYQKEDFRPAVIFDDVQKLQVQGLQIPTAKTAPVIVLKDVPTPVLQTMKLPFEKSKAVMVWK</sequence>
<evidence type="ECO:0000256" key="2">
    <source>
        <dbReference type="ARBA" id="ARBA00022801"/>
    </source>
</evidence>
<accession>A0A4V4H0C7</accession>
<proteinExistence type="inferred from homology"/>
<dbReference type="PANTHER" id="PTHR31339:SF9">
    <property type="entry name" value="PLASMIN AND FIBRONECTIN-BINDING PROTEIN A"/>
    <property type="match status" value="1"/>
</dbReference>
<keyword evidence="7" id="KW-1185">Reference proteome</keyword>
<organism evidence="6 7">
    <name type="scientific">Niastella caeni</name>
    <dbReference type="NCBI Taxonomy" id="2569763"/>
    <lineage>
        <taxon>Bacteria</taxon>
        <taxon>Pseudomonadati</taxon>
        <taxon>Bacteroidota</taxon>
        <taxon>Chitinophagia</taxon>
        <taxon>Chitinophagales</taxon>
        <taxon>Chitinophagaceae</taxon>
        <taxon>Niastella</taxon>
    </lineage>
</organism>
<reference evidence="6 7" key="1">
    <citation type="submission" date="2019-04" db="EMBL/GenBank/DDBJ databases">
        <title>Niastella caeni sp. nov., isolated from activated sludge.</title>
        <authorList>
            <person name="Sheng M."/>
        </authorList>
    </citation>
    <scope>NUCLEOTIDE SEQUENCE [LARGE SCALE GENOMIC DNA]</scope>
    <source>
        <strain evidence="6 7">HX-2-15</strain>
    </source>
</reference>
<comment type="caution">
    <text evidence="6">The sequence shown here is derived from an EMBL/GenBank/DDBJ whole genome shotgun (WGS) entry which is preliminary data.</text>
</comment>
<dbReference type="AlphaFoldDB" id="A0A4V4H0C7"/>
<evidence type="ECO:0000313" key="6">
    <source>
        <dbReference type="EMBL" id="THU36066.1"/>
    </source>
</evidence>
<dbReference type="PANTHER" id="PTHR31339">
    <property type="entry name" value="PECTIN LYASE-RELATED"/>
    <property type="match status" value="1"/>
</dbReference>
<dbReference type="Proteomes" id="UP000306918">
    <property type="component" value="Unassembled WGS sequence"/>
</dbReference>
<comment type="similarity">
    <text evidence="1 4">Belongs to the glycosyl hydrolase 28 family.</text>
</comment>
<dbReference type="InterPro" id="IPR011050">
    <property type="entry name" value="Pectin_lyase_fold/virulence"/>
</dbReference>
<dbReference type="Gene3D" id="2.160.20.10">
    <property type="entry name" value="Single-stranded right-handed beta-helix, Pectin lyase-like"/>
    <property type="match status" value="1"/>
</dbReference>
<dbReference type="InterPro" id="IPR051801">
    <property type="entry name" value="GH28_Enzymes"/>
</dbReference>
<dbReference type="EMBL" id="STFF01000006">
    <property type="protein sequence ID" value="THU36066.1"/>
    <property type="molecule type" value="Genomic_DNA"/>
</dbReference>
<dbReference type="SUPFAM" id="SSF51126">
    <property type="entry name" value="Pectin lyase-like"/>
    <property type="match status" value="1"/>
</dbReference>
<dbReference type="OrthoDB" id="9795222at2"/>
<dbReference type="SMART" id="SM00710">
    <property type="entry name" value="PbH1"/>
    <property type="match status" value="6"/>
</dbReference>
<evidence type="ECO:0000256" key="5">
    <source>
        <dbReference type="SAM" id="SignalP"/>
    </source>
</evidence>
<keyword evidence="2 4" id="KW-0378">Hydrolase</keyword>
<feature type="signal peptide" evidence="5">
    <location>
        <begin position="1"/>
        <end position="19"/>
    </location>
</feature>
<dbReference type="RefSeq" id="WP_136579305.1">
    <property type="nucleotide sequence ID" value="NZ_STFF01000006.1"/>
</dbReference>
<gene>
    <name evidence="6" type="ORF">FAM09_22020</name>
</gene>
<dbReference type="InterPro" id="IPR000743">
    <property type="entry name" value="Glyco_hydro_28"/>
</dbReference>